<proteinExistence type="predicted"/>
<sequence>MSELITRRTFLKTTGAAALAVAASGMLAGCGDGYDALLNPPTLPSVSDHYQADNFSIGMSSFSGCTSNSQHESSESRGYYLYAAVSFQAVNSQVVLRTSDFTFAFDNEPFKTNKPSCTSIGNFTLNSSTEKYVPVTQRPIPVSSSTTIPIWIRLGNYLEIPTYHIGGFTVTYKNKYRFKYSSPDDSTPTFATI</sequence>
<organism evidence="2 3">
    <name type="scientific">Faecalibacterium faecis</name>
    <dbReference type="NCBI Taxonomy" id="3133157"/>
    <lineage>
        <taxon>Bacteria</taxon>
        <taxon>Bacillati</taxon>
        <taxon>Bacillota</taxon>
        <taxon>Clostridia</taxon>
        <taxon>Eubacteriales</taxon>
        <taxon>Oscillospiraceae</taxon>
        <taxon>Faecalibacterium</taxon>
    </lineage>
</organism>
<comment type="caution">
    <text evidence="2">The sequence shown here is derived from an EMBL/GenBank/DDBJ whole genome shotgun (WGS) entry which is preliminary data.</text>
</comment>
<reference evidence="2 3" key="1">
    <citation type="submission" date="2024-03" db="EMBL/GenBank/DDBJ databases">
        <title>Human intestinal bacterial collection.</title>
        <authorList>
            <person name="Pauvert C."/>
            <person name="Hitch T.C.A."/>
            <person name="Clavel T."/>
        </authorList>
    </citation>
    <scope>NUCLEOTIDE SEQUENCE [LARGE SCALE GENOMIC DNA]</scope>
    <source>
        <strain evidence="2 3">CLA-JM-H7-B</strain>
    </source>
</reference>
<dbReference type="EMBL" id="JBBMEP010000002">
    <property type="protein sequence ID" value="MEQ2376073.1"/>
    <property type="molecule type" value="Genomic_DNA"/>
</dbReference>
<keyword evidence="1" id="KW-0732">Signal</keyword>
<feature type="chain" id="PRO_5045414035" evidence="1">
    <location>
        <begin position="29"/>
        <end position="193"/>
    </location>
</feature>
<dbReference type="PROSITE" id="PS51318">
    <property type="entry name" value="TAT"/>
    <property type="match status" value="1"/>
</dbReference>
<dbReference type="Proteomes" id="UP001496146">
    <property type="component" value="Unassembled WGS sequence"/>
</dbReference>
<evidence type="ECO:0000313" key="2">
    <source>
        <dbReference type="EMBL" id="MEQ2376073.1"/>
    </source>
</evidence>
<dbReference type="NCBIfam" id="TIGR01409">
    <property type="entry name" value="TAT_signal_seq"/>
    <property type="match status" value="1"/>
</dbReference>
<gene>
    <name evidence="2" type="ORF">WMO17_01630</name>
</gene>
<dbReference type="InterPro" id="IPR006311">
    <property type="entry name" value="TAT_signal"/>
</dbReference>
<name>A0ABV1BMB2_9FIRM</name>
<evidence type="ECO:0000256" key="1">
    <source>
        <dbReference type="SAM" id="SignalP"/>
    </source>
</evidence>
<protein>
    <submittedName>
        <fullName evidence="2">Twin-arginine translocation signal domain-containing protein</fullName>
    </submittedName>
</protein>
<dbReference type="PROSITE" id="PS51257">
    <property type="entry name" value="PROKAR_LIPOPROTEIN"/>
    <property type="match status" value="1"/>
</dbReference>
<keyword evidence="3" id="KW-1185">Reference proteome</keyword>
<accession>A0ABV1BMB2</accession>
<dbReference type="RefSeq" id="WP_349137338.1">
    <property type="nucleotide sequence ID" value="NZ_JBBMEP010000002.1"/>
</dbReference>
<dbReference type="InterPro" id="IPR019546">
    <property type="entry name" value="TAT_signal_bac_arc"/>
</dbReference>
<evidence type="ECO:0000313" key="3">
    <source>
        <dbReference type="Proteomes" id="UP001496146"/>
    </source>
</evidence>
<feature type="signal peptide" evidence="1">
    <location>
        <begin position="1"/>
        <end position="28"/>
    </location>
</feature>